<dbReference type="GO" id="GO:0009401">
    <property type="term" value="P:phosphoenolpyruvate-dependent sugar phosphotransferase system"/>
    <property type="evidence" value="ECO:0007669"/>
    <property type="project" value="InterPro"/>
</dbReference>
<dbReference type="PANTHER" id="PTHR32502:SF27">
    <property type="entry name" value="PTS SYSTEM, MANNOSE-SPECIFIC IID COMPONENT"/>
    <property type="match status" value="1"/>
</dbReference>
<dbReference type="InterPro" id="IPR050303">
    <property type="entry name" value="GatZ_KbaZ_carbometab"/>
</dbReference>
<keyword evidence="1" id="KW-0812">Transmembrane</keyword>
<dbReference type="AlphaFoldDB" id="A0A6N8UCD6"/>
<gene>
    <name evidence="2" type="ORF">GSF08_05075</name>
</gene>
<reference evidence="2 3" key="2">
    <citation type="submission" date="2020-01" db="EMBL/GenBank/DDBJ databases">
        <title>Clostridiaceae sp. nov. isolated from the gut of human by culturomics.</title>
        <authorList>
            <person name="Chang Y."/>
        </authorList>
    </citation>
    <scope>NUCLEOTIDE SEQUENCE [LARGE SCALE GENOMIC DNA]</scope>
    <source>
        <strain evidence="2 3">DONG20-135</strain>
    </source>
</reference>
<organism evidence="2 3">
    <name type="scientific">Copranaerobaculum intestinale</name>
    <dbReference type="NCBI Taxonomy" id="2692629"/>
    <lineage>
        <taxon>Bacteria</taxon>
        <taxon>Bacillati</taxon>
        <taxon>Bacillota</taxon>
        <taxon>Erysipelotrichia</taxon>
        <taxon>Erysipelotrichales</taxon>
        <taxon>Erysipelotrichaceae</taxon>
        <taxon>Copranaerobaculum</taxon>
    </lineage>
</organism>
<feature type="transmembrane region" description="Helical" evidence="1">
    <location>
        <begin position="245"/>
        <end position="266"/>
    </location>
</feature>
<proteinExistence type="predicted"/>
<keyword evidence="3" id="KW-1185">Reference proteome</keyword>
<feature type="transmembrane region" description="Helical" evidence="1">
    <location>
        <begin position="272"/>
        <end position="292"/>
    </location>
</feature>
<evidence type="ECO:0000256" key="1">
    <source>
        <dbReference type="SAM" id="Phobius"/>
    </source>
</evidence>
<dbReference type="Pfam" id="PF03613">
    <property type="entry name" value="EIID-AGA"/>
    <property type="match status" value="1"/>
</dbReference>
<feature type="transmembrane region" description="Helical" evidence="1">
    <location>
        <begin position="207"/>
        <end position="224"/>
    </location>
</feature>
<dbReference type="EMBL" id="WUUQ01000002">
    <property type="protein sequence ID" value="MXQ73307.1"/>
    <property type="molecule type" value="Genomic_DNA"/>
</dbReference>
<sequence length="293" mass="32384">MEEIKMEMGNAASEALKGRSEVKVTNKDIRKVFFRSLFEMCTINYERFQSLGYLYSIAPLLRKFYPDKERRIAACKRHMEMFNTHNSLINPIMGTSIAIEEKIANMPEGTDTKDLEASVNNIKVGLMGPFAGLGDSIIGATIIPILGAIGAGMALDGSIAGPLFFLIVYNVIDKGFRYYSTFYGYRKGVSILKDIKTSNIIQKISEGSSVLGLMVLGCLVSSWVDFKITKVLNFQGMSPIDIQKLLDGIIPGLLPLGLTLLLVFFFRKKWTSGKLVFVIFALALVFTLTGLCG</sequence>
<accession>A0A6N8UCD6</accession>
<dbReference type="PANTHER" id="PTHR32502">
    <property type="entry name" value="N-ACETYLGALACTOSAMINE PERMEASE II COMPONENT-RELATED"/>
    <property type="match status" value="1"/>
</dbReference>
<dbReference type="PROSITE" id="PS51108">
    <property type="entry name" value="PTS_EIID"/>
    <property type="match status" value="1"/>
</dbReference>
<dbReference type="RefSeq" id="WP_160624767.1">
    <property type="nucleotide sequence ID" value="NZ_WUUQ01000002.1"/>
</dbReference>
<keyword evidence="1" id="KW-0472">Membrane</keyword>
<evidence type="ECO:0000313" key="3">
    <source>
        <dbReference type="Proteomes" id="UP000434036"/>
    </source>
</evidence>
<protein>
    <submittedName>
        <fullName evidence="2">PTS mannose transporter subunit IID</fullName>
    </submittedName>
</protein>
<comment type="caution">
    <text evidence="2">The sequence shown here is derived from an EMBL/GenBank/DDBJ whole genome shotgun (WGS) entry which is preliminary data.</text>
</comment>
<dbReference type="InterPro" id="IPR004704">
    <property type="entry name" value="PTS_IID_man"/>
</dbReference>
<dbReference type="Proteomes" id="UP000434036">
    <property type="component" value="Unassembled WGS sequence"/>
</dbReference>
<dbReference type="GO" id="GO:0005886">
    <property type="term" value="C:plasma membrane"/>
    <property type="evidence" value="ECO:0007669"/>
    <property type="project" value="TreeGrafter"/>
</dbReference>
<evidence type="ECO:0000313" key="2">
    <source>
        <dbReference type="EMBL" id="MXQ73307.1"/>
    </source>
</evidence>
<name>A0A6N8UCD6_9FIRM</name>
<reference evidence="2 3" key="1">
    <citation type="submission" date="2019-12" db="EMBL/GenBank/DDBJ databases">
        <authorList>
            <person name="Yang R."/>
        </authorList>
    </citation>
    <scope>NUCLEOTIDE SEQUENCE [LARGE SCALE GENOMIC DNA]</scope>
    <source>
        <strain evidence="2 3">DONG20-135</strain>
    </source>
</reference>
<keyword evidence="1" id="KW-1133">Transmembrane helix</keyword>